<keyword evidence="5" id="KW-1185">Reference proteome</keyword>
<dbReference type="InterPro" id="IPR000182">
    <property type="entry name" value="GNAT_dom"/>
</dbReference>
<dbReference type="GO" id="GO:0016747">
    <property type="term" value="F:acyltransferase activity, transferring groups other than amino-acyl groups"/>
    <property type="evidence" value="ECO:0007669"/>
    <property type="project" value="InterPro"/>
</dbReference>
<dbReference type="AlphaFoldDB" id="A0A504JBM6"/>
<keyword evidence="2" id="KW-0012">Acyltransferase</keyword>
<dbReference type="InterPro" id="IPR016181">
    <property type="entry name" value="Acyl_CoA_acyltransferase"/>
</dbReference>
<evidence type="ECO:0000256" key="1">
    <source>
        <dbReference type="ARBA" id="ARBA00022679"/>
    </source>
</evidence>
<proteinExistence type="predicted"/>
<feature type="domain" description="N-acetyltransferase" evidence="3">
    <location>
        <begin position="1"/>
        <end position="171"/>
    </location>
</feature>
<keyword evidence="1 4" id="KW-0808">Transferase</keyword>
<dbReference type="Pfam" id="PF00583">
    <property type="entry name" value="Acetyltransf_1"/>
    <property type="match status" value="1"/>
</dbReference>
<dbReference type="RefSeq" id="WP_140594379.1">
    <property type="nucleotide sequence ID" value="NZ_VFWZ01000004.1"/>
</dbReference>
<dbReference type="PROSITE" id="PS51186">
    <property type="entry name" value="GNAT"/>
    <property type="match status" value="1"/>
</dbReference>
<name>A0A504JBM6_9FLAO</name>
<comment type="caution">
    <text evidence="4">The sequence shown here is derived from an EMBL/GenBank/DDBJ whole genome shotgun (WGS) entry which is preliminary data.</text>
</comment>
<dbReference type="SUPFAM" id="SSF55729">
    <property type="entry name" value="Acyl-CoA N-acyltransferases (Nat)"/>
    <property type="match status" value="1"/>
</dbReference>
<evidence type="ECO:0000313" key="5">
    <source>
        <dbReference type="Proteomes" id="UP000315540"/>
    </source>
</evidence>
<sequence length="171" mass="19975">MKLLRATINNISELQEICTKAYSQVFADHWTKNGLELYLEHEFGTQRLHSELKNDNVEYYFITKNDENIGFLKINYTSSNKLSDLDNCELEKIYILPKYSGMGIGKTVMNKIITKIKHKGKKAFFLCVIDTNTNAIAFYEKLGFQFHSKTRLEVTHFKEELRGMNRMCLTL</sequence>
<dbReference type="OrthoDB" id="7205533at2"/>
<dbReference type="PANTHER" id="PTHR42919:SF8">
    <property type="entry name" value="N-ALPHA-ACETYLTRANSFERASE 50"/>
    <property type="match status" value="1"/>
</dbReference>
<protein>
    <submittedName>
        <fullName evidence="4">GNAT family N-acetyltransferase</fullName>
    </submittedName>
</protein>
<evidence type="ECO:0000313" key="4">
    <source>
        <dbReference type="EMBL" id="TPN85268.1"/>
    </source>
</evidence>
<dbReference type="PANTHER" id="PTHR42919">
    <property type="entry name" value="N-ALPHA-ACETYLTRANSFERASE"/>
    <property type="match status" value="1"/>
</dbReference>
<evidence type="ECO:0000259" key="3">
    <source>
        <dbReference type="PROSITE" id="PS51186"/>
    </source>
</evidence>
<organism evidence="4 5">
    <name type="scientific">Aquimarina algicola</name>
    <dbReference type="NCBI Taxonomy" id="2589995"/>
    <lineage>
        <taxon>Bacteria</taxon>
        <taxon>Pseudomonadati</taxon>
        <taxon>Bacteroidota</taxon>
        <taxon>Flavobacteriia</taxon>
        <taxon>Flavobacteriales</taxon>
        <taxon>Flavobacteriaceae</taxon>
        <taxon>Aquimarina</taxon>
    </lineage>
</organism>
<dbReference type="Gene3D" id="3.40.630.30">
    <property type="match status" value="1"/>
</dbReference>
<accession>A0A504JBM6</accession>
<reference evidence="4 5" key="1">
    <citation type="submission" date="2019-06" db="EMBL/GenBank/DDBJ databases">
        <authorList>
            <person name="Meng X."/>
        </authorList>
    </citation>
    <scope>NUCLEOTIDE SEQUENCE [LARGE SCALE GENOMIC DNA]</scope>
    <source>
        <strain evidence="4 5">M625</strain>
    </source>
</reference>
<dbReference type="InterPro" id="IPR051556">
    <property type="entry name" value="N-term/lysine_N-AcTrnsfr"/>
</dbReference>
<evidence type="ECO:0000256" key="2">
    <source>
        <dbReference type="ARBA" id="ARBA00023315"/>
    </source>
</evidence>
<gene>
    <name evidence="4" type="ORF">FHK87_14690</name>
</gene>
<dbReference type="CDD" id="cd04301">
    <property type="entry name" value="NAT_SF"/>
    <property type="match status" value="1"/>
</dbReference>
<dbReference type="Proteomes" id="UP000315540">
    <property type="component" value="Unassembled WGS sequence"/>
</dbReference>
<dbReference type="EMBL" id="VFWZ01000004">
    <property type="protein sequence ID" value="TPN85268.1"/>
    <property type="molecule type" value="Genomic_DNA"/>
</dbReference>